<protein>
    <submittedName>
        <fullName evidence="2">Uncharacterized protein</fullName>
    </submittedName>
</protein>
<dbReference type="Pfam" id="PF02649">
    <property type="entry name" value="GCHY-1"/>
    <property type="match status" value="1"/>
</dbReference>
<name>A0A918XDR5_9GAMM</name>
<dbReference type="Gene3D" id="3.10.270.10">
    <property type="entry name" value="Urate Oxidase"/>
    <property type="match status" value="1"/>
</dbReference>
<keyword evidence="3" id="KW-1185">Reference proteome</keyword>
<evidence type="ECO:0000313" key="3">
    <source>
        <dbReference type="Proteomes" id="UP000644693"/>
    </source>
</evidence>
<dbReference type="Proteomes" id="UP000644693">
    <property type="component" value="Unassembled WGS sequence"/>
</dbReference>
<gene>
    <name evidence="2" type="ORF">GCM10007053_06050</name>
</gene>
<dbReference type="InterPro" id="IPR003801">
    <property type="entry name" value="GTP_cyclohydrolase_FolE2/MptA"/>
</dbReference>
<dbReference type="PANTHER" id="PTHR36445">
    <property type="entry name" value="GTP CYCLOHYDROLASE MPTA"/>
    <property type="match status" value="1"/>
</dbReference>
<dbReference type="GO" id="GO:0003934">
    <property type="term" value="F:GTP cyclohydrolase I activity"/>
    <property type="evidence" value="ECO:0007669"/>
    <property type="project" value="InterPro"/>
</dbReference>
<sequence length="153" mass="16779">MYRRERLPDITSQALTQSALSLDWVGMENIDVPISMAVDGDEPQQALAKASIFVSVDDPAAKGIHMSRLHRRLNDLSEGSCTQGALDKLLKECVESQSGISNNARIDLAFDLLLKKPALLSGEFGYQSYKTSISGEIVNGKYCYTLGLTIPWV</sequence>
<evidence type="ECO:0000256" key="1">
    <source>
        <dbReference type="ARBA" id="ARBA00022801"/>
    </source>
</evidence>
<accession>A0A918XDR5</accession>
<dbReference type="AlphaFoldDB" id="A0A918XDR5"/>
<reference evidence="2" key="2">
    <citation type="submission" date="2020-09" db="EMBL/GenBank/DDBJ databases">
        <authorList>
            <person name="Sun Q."/>
            <person name="Kim S."/>
        </authorList>
    </citation>
    <scope>NUCLEOTIDE SEQUENCE</scope>
    <source>
        <strain evidence="2">KCTC 23430</strain>
    </source>
</reference>
<dbReference type="RefSeq" id="WP_229802555.1">
    <property type="nucleotide sequence ID" value="NZ_BMYM01000001.1"/>
</dbReference>
<evidence type="ECO:0000313" key="2">
    <source>
        <dbReference type="EMBL" id="GHD27559.1"/>
    </source>
</evidence>
<dbReference type="EMBL" id="BMYM01000001">
    <property type="protein sequence ID" value="GHD27559.1"/>
    <property type="molecule type" value="Genomic_DNA"/>
</dbReference>
<comment type="caution">
    <text evidence="2">The sequence shown here is derived from an EMBL/GenBank/DDBJ whole genome shotgun (WGS) entry which is preliminary data.</text>
</comment>
<organism evidence="2 3">
    <name type="scientific">Parahalioglobus pacificus</name>
    <dbReference type="NCBI Taxonomy" id="930806"/>
    <lineage>
        <taxon>Bacteria</taxon>
        <taxon>Pseudomonadati</taxon>
        <taxon>Pseudomonadota</taxon>
        <taxon>Gammaproteobacteria</taxon>
        <taxon>Cellvibrionales</taxon>
        <taxon>Halieaceae</taxon>
        <taxon>Parahalioglobus</taxon>
    </lineage>
</organism>
<reference evidence="2" key="1">
    <citation type="journal article" date="2014" name="Int. J. Syst. Evol. Microbiol.">
        <title>Complete genome sequence of Corynebacterium casei LMG S-19264T (=DSM 44701T), isolated from a smear-ripened cheese.</title>
        <authorList>
            <consortium name="US DOE Joint Genome Institute (JGI-PGF)"/>
            <person name="Walter F."/>
            <person name="Albersmeier A."/>
            <person name="Kalinowski J."/>
            <person name="Ruckert C."/>
        </authorList>
    </citation>
    <scope>NUCLEOTIDE SEQUENCE</scope>
    <source>
        <strain evidence="2">KCTC 23430</strain>
    </source>
</reference>
<dbReference type="PANTHER" id="PTHR36445:SF1">
    <property type="entry name" value="GTP CYCLOHYDROLASE MPTA"/>
    <property type="match status" value="1"/>
</dbReference>
<keyword evidence="1" id="KW-0378">Hydrolase</keyword>
<proteinExistence type="predicted"/>